<proteinExistence type="predicted"/>
<dbReference type="EMBL" id="BAAADS010000016">
    <property type="protein sequence ID" value="GAA0605769.1"/>
    <property type="molecule type" value="Genomic_DNA"/>
</dbReference>
<accession>A0ABP3RBJ0</accession>
<evidence type="ECO:0000313" key="1">
    <source>
        <dbReference type="EMBL" id="GAA0605769.1"/>
    </source>
</evidence>
<organism evidence="1 2">
    <name type="scientific">Virgibacillus siamensis</name>
    <dbReference type="NCBI Taxonomy" id="480071"/>
    <lineage>
        <taxon>Bacteria</taxon>
        <taxon>Bacillati</taxon>
        <taxon>Bacillota</taxon>
        <taxon>Bacilli</taxon>
        <taxon>Bacillales</taxon>
        <taxon>Bacillaceae</taxon>
        <taxon>Virgibacillus</taxon>
    </lineage>
</organism>
<gene>
    <name evidence="1" type="ORF">GCM10009001_23800</name>
</gene>
<sequence>MVDLIRKTSAIAIRRGECRVFLKEKLNEQKNNPAPDKSGTGLKKNIELSSLLYVISGSTSTLTFPFKAREIMQLSSAFSTSFSSIR</sequence>
<comment type="caution">
    <text evidence="1">The sequence shown here is derived from an EMBL/GenBank/DDBJ whole genome shotgun (WGS) entry which is preliminary data.</text>
</comment>
<name>A0ABP3RBJ0_9BACI</name>
<reference evidence="2" key="1">
    <citation type="journal article" date="2019" name="Int. J. Syst. Evol. Microbiol.">
        <title>The Global Catalogue of Microorganisms (GCM) 10K type strain sequencing project: providing services to taxonomists for standard genome sequencing and annotation.</title>
        <authorList>
            <consortium name="The Broad Institute Genomics Platform"/>
            <consortium name="The Broad Institute Genome Sequencing Center for Infectious Disease"/>
            <person name="Wu L."/>
            <person name="Ma J."/>
        </authorList>
    </citation>
    <scope>NUCLEOTIDE SEQUENCE [LARGE SCALE GENOMIC DNA]</scope>
    <source>
        <strain evidence="2">JCM 15395</strain>
    </source>
</reference>
<evidence type="ECO:0000313" key="2">
    <source>
        <dbReference type="Proteomes" id="UP001500866"/>
    </source>
</evidence>
<dbReference type="Proteomes" id="UP001500866">
    <property type="component" value="Unassembled WGS sequence"/>
</dbReference>
<keyword evidence="2" id="KW-1185">Reference proteome</keyword>
<protein>
    <submittedName>
        <fullName evidence="1">Uncharacterized protein</fullName>
    </submittedName>
</protein>